<keyword evidence="1 2" id="KW-0732">Signal</keyword>
<evidence type="ECO:0000313" key="4">
    <source>
        <dbReference type="Proteomes" id="UP000199645"/>
    </source>
</evidence>
<dbReference type="RefSeq" id="WP_239143867.1">
    <property type="nucleotide sequence ID" value="NZ_BOMT01000074.1"/>
</dbReference>
<protein>
    <submittedName>
        <fullName evidence="3">Repeat domain-containing protein</fullName>
    </submittedName>
</protein>
<name>A0A1I2L1I1_9ACTN</name>
<proteinExistence type="predicted"/>
<dbReference type="InterPro" id="IPR013517">
    <property type="entry name" value="FG-GAP"/>
</dbReference>
<dbReference type="SUPFAM" id="SSF69318">
    <property type="entry name" value="Integrin alpha N-terminal domain"/>
    <property type="match status" value="1"/>
</dbReference>
<evidence type="ECO:0000256" key="2">
    <source>
        <dbReference type="SAM" id="SignalP"/>
    </source>
</evidence>
<dbReference type="AlphaFoldDB" id="A0A1I2L1I1"/>
<keyword evidence="4" id="KW-1185">Reference proteome</keyword>
<dbReference type="Pfam" id="PF13517">
    <property type="entry name" value="FG-GAP_3"/>
    <property type="match status" value="2"/>
</dbReference>
<feature type="chain" id="PRO_5038641380" evidence="2">
    <location>
        <begin position="33"/>
        <end position="507"/>
    </location>
</feature>
<feature type="signal peptide" evidence="2">
    <location>
        <begin position="1"/>
        <end position="32"/>
    </location>
</feature>
<sequence length="507" mass="53080">MTAEQTRSTTRRLLSAMTLAAAAWFAPLPAFAGVAVAAPAGAQAPCLPGVTTAADRVVADELRPAMTGPRLGPALSARHVSCARVIIDAVKARGLTPRAAVIAVTTAIAESTLNNHMVALDHDSLGLFQQRPSQGWGRPDQVVDPVYATNAFLTSMLRKYPGDSWMSGDIGAICQAVQRSAFPAAYGREAHDAELIVERLWARPVPPSAPAPGTSATAAASAPAGPFQKALAVAGTQLGPLDGRHELALADWNGDGRPDLFVVKGTATATGKTEVRIMDGATSFSALLLDRATALGATDDRHDYTVTDWDGDKRPDLVVVQRSGTASGRTEVTVLDGASAFRRQLLHTVTGLAATDQRFRFAVTDWNGDARPDLVAVQTSGAADGKMQVQTLDGASDLQRALTPPTALPEPASTEHRVLVADVDNDRHPDVVVVHASGTADGKTHVRAYDGAEKLQPLLLDADTAPGASAHLDMLVTDWNGDKRADLMMVQKTGAASGRTEMVVLGG</sequence>
<dbReference type="EMBL" id="FONV01000019">
    <property type="protein sequence ID" value="SFF72409.1"/>
    <property type="molecule type" value="Genomic_DNA"/>
</dbReference>
<gene>
    <name evidence="3" type="ORF">SAMN05421541_11981</name>
</gene>
<dbReference type="Gene3D" id="2.130.10.130">
    <property type="entry name" value="Integrin alpha, N-terminal"/>
    <property type="match status" value="1"/>
</dbReference>
<organism evidence="3 4">
    <name type="scientific">Actinoplanes philippinensis</name>
    <dbReference type="NCBI Taxonomy" id="35752"/>
    <lineage>
        <taxon>Bacteria</taxon>
        <taxon>Bacillati</taxon>
        <taxon>Actinomycetota</taxon>
        <taxon>Actinomycetes</taxon>
        <taxon>Micromonosporales</taxon>
        <taxon>Micromonosporaceae</taxon>
        <taxon>Actinoplanes</taxon>
    </lineage>
</organism>
<reference evidence="3 4" key="1">
    <citation type="submission" date="2016-10" db="EMBL/GenBank/DDBJ databases">
        <authorList>
            <person name="de Groot N.N."/>
        </authorList>
    </citation>
    <scope>NUCLEOTIDE SEQUENCE [LARGE SCALE GENOMIC DNA]</scope>
    <source>
        <strain evidence="3 4">DSM 43019</strain>
    </source>
</reference>
<accession>A0A1I2L1I1</accession>
<dbReference type="Proteomes" id="UP000199645">
    <property type="component" value="Unassembled WGS sequence"/>
</dbReference>
<evidence type="ECO:0000313" key="3">
    <source>
        <dbReference type="EMBL" id="SFF72409.1"/>
    </source>
</evidence>
<evidence type="ECO:0000256" key="1">
    <source>
        <dbReference type="ARBA" id="ARBA00022729"/>
    </source>
</evidence>
<dbReference type="STRING" id="35752.SAMN05421541_11981"/>
<dbReference type="PANTHER" id="PTHR44103">
    <property type="entry name" value="PROPROTEIN CONVERTASE P"/>
    <property type="match status" value="1"/>
</dbReference>
<dbReference type="InterPro" id="IPR028994">
    <property type="entry name" value="Integrin_alpha_N"/>
</dbReference>
<dbReference type="PANTHER" id="PTHR44103:SF1">
    <property type="entry name" value="PROPROTEIN CONVERTASE P"/>
    <property type="match status" value="1"/>
</dbReference>